<protein>
    <recommendedName>
        <fullName evidence="7">Peptidase S54 rhomboid domain-containing protein</fullName>
    </recommendedName>
</protein>
<dbReference type="SUPFAM" id="SSF144091">
    <property type="entry name" value="Rhomboid-like"/>
    <property type="match status" value="1"/>
</dbReference>
<evidence type="ECO:0000256" key="2">
    <source>
        <dbReference type="ARBA" id="ARBA00022692"/>
    </source>
</evidence>
<dbReference type="GO" id="GO:0016020">
    <property type="term" value="C:membrane"/>
    <property type="evidence" value="ECO:0007669"/>
    <property type="project" value="UniProtKB-SubCell"/>
</dbReference>
<evidence type="ECO:0000259" key="7">
    <source>
        <dbReference type="Pfam" id="PF01694"/>
    </source>
</evidence>
<feature type="region of interest" description="Disordered" evidence="5">
    <location>
        <begin position="39"/>
        <end position="83"/>
    </location>
</feature>
<dbReference type="GO" id="GO:0004252">
    <property type="term" value="F:serine-type endopeptidase activity"/>
    <property type="evidence" value="ECO:0007669"/>
    <property type="project" value="InterPro"/>
</dbReference>
<feature type="transmembrane region" description="Helical" evidence="6">
    <location>
        <begin position="243"/>
        <end position="260"/>
    </location>
</feature>
<dbReference type="OrthoDB" id="5243136at2"/>
<evidence type="ECO:0000256" key="1">
    <source>
        <dbReference type="ARBA" id="ARBA00004141"/>
    </source>
</evidence>
<dbReference type="InterPro" id="IPR022764">
    <property type="entry name" value="Peptidase_S54_rhomboid_dom"/>
</dbReference>
<reference evidence="8 9" key="1">
    <citation type="submission" date="2018-03" db="EMBL/GenBank/DDBJ databases">
        <title>Aquarubrobacter algicola gen. nov., sp. nov., a novel actinobacterium isolated from shallow eutrophic lake during the end of cyanobacterial harmful algal blooms.</title>
        <authorList>
            <person name="Chun S.J."/>
        </authorList>
    </citation>
    <scope>NUCLEOTIDE SEQUENCE [LARGE SCALE GENOMIC DNA]</scope>
    <source>
        <strain evidence="8 9">Seoho-28</strain>
    </source>
</reference>
<name>A0A2T4ULW2_9ACTN</name>
<evidence type="ECO:0000256" key="3">
    <source>
        <dbReference type="ARBA" id="ARBA00022989"/>
    </source>
</evidence>
<comment type="caution">
    <text evidence="8">The sequence shown here is derived from an EMBL/GenBank/DDBJ whole genome shotgun (WGS) entry which is preliminary data.</text>
</comment>
<dbReference type="Pfam" id="PF01694">
    <property type="entry name" value="Rhomboid"/>
    <property type="match status" value="1"/>
</dbReference>
<organism evidence="8 9">
    <name type="scientific">Paraconexibacter algicola</name>
    <dbReference type="NCBI Taxonomy" id="2133960"/>
    <lineage>
        <taxon>Bacteria</taxon>
        <taxon>Bacillati</taxon>
        <taxon>Actinomycetota</taxon>
        <taxon>Thermoleophilia</taxon>
        <taxon>Solirubrobacterales</taxon>
        <taxon>Paraconexibacteraceae</taxon>
        <taxon>Paraconexibacter</taxon>
    </lineage>
</organism>
<feature type="transmembrane region" description="Helical" evidence="6">
    <location>
        <begin position="159"/>
        <end position="180"/>
    </location>
</feature>
<feature type="transmembrane region" description="Helical" evidence="6">
    <location>
        <begin position="186"/>
        <end position="207"/>
    </location>
</feature>
<gene>
    <name evidence="8" type="ORF">C7Y72_11515</name>
</gene>
<keyword evidence="3 6" id="KW-1133">Transmembrane helix</keyword>
<evidence type="ECO:0000313" key="9">
    <source>
        <dbReference type="Proteomes" id="UP000240739"/>
    </source>
</evidence>
<sequence>MSTGGPDLFVVCKSCGSEVSPYITECPYCGQRLRKRAPKIERDISGDAKPPKAPRSAKVRKPPAPPSLPKPRKERRSGGLFHGDEFRRPTATIALVVLSAIGAIVLAIAGRTDTAVIGPVGDEYWRLASTVFLYGNGWYQFVALLAVGLYGWRLELRHGPVLVVSLFLACAIGGTAVAAQLEDVPIALGAIGGGLGLLAAWAVPVLRARKRTGDDDDDTDMLGTFVIGAVLALMPIATVDANPIAAAVGLVLGGLVGLMLDRVAPRDA</sequence>
<keyword evidence="4 6" id="KW-0472">Membrane</keyword>
<keyword evidence="2 6" id="KW-0812">Transmembrane</keyword>
<evidence type="ECO:0000313" key="8">
    <source>
        <dbReference type="EMBL" id="PTL60220.1"/>
    </source>
</evidence>
<proteinExistence type="predicted"/>
<feature type="transmembrane region" description="Helical" evidence="6">
    <location>
        <begin position="131"/>
        <end position="152"/>
    </location>
</feature>
<accession>A0A2T4ULW2</accession>
<dbReference type="Gene3D" id="1.20.1540.10">
    <property type="entry name" value="Rhomboid-like"/>
    <property type="match status" value="1"/>
</dbReference>
<dbReference type="EMBL" id="PYYB01000001">
    <property type="protein sequence ID" value="PTL60220.1"/>
    <property type="molecule type" value="Genomic_DNA"/>
</dbReference>
<evidence type="ECO:0000256" key="4">
    <source>
        <dbReference type="ARBA" id="ARBA00023136"/>
    </source>
</evidence>
<feature type="transmembrane region" description="Helical" evidence="6">
    <location>
        <begin position="91"/>
        <end position="111"/>
    </location>
</feature>
<dbReference type="Proteomes" id="UP000240739">
    <property type="component" value="Unassembled WGS sequence"/>
</dbReference>
<keyword evidence="9" id="KW-1185">Reference proteome</keyword>
<dbReference type="RefSeq" id="WP_107568865.1">
    <property type="nucleotide sequence ID" value="NZ_PYYB01000001.1"/>
</dbReference>
<dbReference type="InterPro" id="IPR035952">
    <property type="entry name" value="Rhomboid-like_sf"/>
</dbReference>
<comment type="subcellular location">
    <subcellularLocation>
        <location evidence="1">Membrane</location>
        <topology evidence="1">Multi-pass membrane protein</topology>
    </subcellularLocation>
</comment>
<evidence type="ECO:0000256" key="6">
    <source>
        <dbReference type="SAM" id="Phobius"/>
    </source>
</evidence>
<evidence type="ECO:0000256" key="5">
    <source>
        <dbReference type="SAM" id="MobiDB-lite"/>
    </source>
</evidence>
<feature type="transmembrane region" description="Helical" evidence="6">
    <location>
        <begin position="219"/>
        <end position="237"/>
    </location>
</feature>
<feature type="domain" description="Peptidase S54 rhomboid" evidence="7">
    <location>
        <begin position="122"/>
        <end position="260"/>
    </location>
</feature>
<dbReference type="AlphaFoldDB" id="A0A2T4ULW2"/>
<feature type="compositionally biased region" description="Basic and acidic residues" evidence="5">
    <location>
        <begin position="39"/>
        <end position="50"/>
    </location>
</feature>